<evidence type="ECO:0000256" key="8">
    <source>
        <dbReference type="ARBA" id="ARBA00023125"/>
    </source>
</evidence>
<keyword evidence="8" id="KW-0238">DNA-binding</keyword>
<dbReference type="GO" id="GO:0001817">
    <property type="term" value="P:regulation of cytokine production"/>
    <property type="evidence" value="ECO:0007669"/>
    <property type="project" value="TreeGrafter"/>
</dbReference>
<evidence type="ECO:0000256" key="4">
    <source>
        <dbReference type="ARBA" id="ARBA00022737"/>
    </source>
</evidence>
<accession>A0A8D2FFB0</accession>
<comment type="similarity">
    <text evidence="2">Belongs to the krueppel C2H2-type zinc-finger protein family.</text>
</comment>
<feature type="domain" description="C2H2-type" evidence="13">
    <location>
        <begin position="258"/>
        <end position="285"/>
    </location>
</feature>
<evidence type="ECO:0000256" key="12">
    <source>
        <dbReference type="SAM" id="MobiDB-lite"/>
    </source>
</evidence>
<dbReference type="GO" id="GO:0000978">
    <property type="term" value="F:RNA polymerase II cis-regulatory region sequence-specific DNA binding"/>
    <property type="evidence" value="ECO:0007669"/>
    <property type="project" value="TreeGrafter"/>
</dbReference>
<evidence type="ECO:0000256" key="5">
    <source>
        <dbReference type="ARBA" id="ARBA00022771"/>
    </source>
</evidence>
<protein>
    <submittedName>
        <fullName evidence="15">Zinc finger protein 584</fullName>
    </submittedName>
</protein>
<comment type="subcellular location">
    <subcellularLocation>
        <location evidence="1">Nucleus</location>
    </subcellularLocation>
</comment>
<dbReference type="GO" id="GO:0001227">
    <property type="term" value="F:DNA-binding transcription repressor activity, RNA polymerase II-specific"/>
    <property type="evidence" value="ECO:0007669"/>
    <property type="project" value="TreeGrafter"/>
</dbReference>
<evidence type="ECO:0000256" key="7">
    <source>
        <dbReference type="ARBA" id="ARBA00023015"/>
    </source>
</evidence>
<feature type="domain" description="KRAB" evidence="14">
    <location>
        <begin position="17"/>
        <end position="88"/>
    </location>
</feature>
<dbReference type="Gene3D" id="6.10.140.140">
    <property type="match status" value="1"/>
</dbReference>
<dbReference type="InterPro" id="IPR013087">
    <property type="entry name" value="Znf_C2H2_type"/>
</dbReference>
<dbReference type="Pfam" id="PF01352">
    <property type="entry name" value="KRAB"/>
    <property type="match status" value="1"/>
</dbReference>
<dbReference type="FunFam" id="3.30.160.60:FF:000281">
    <property type="entry name" value="Zinc finger protein 558 isoform X1"/>
    <property type="match status" value="1"/>
</dbReference>
<reference evidence="15" key="2">
    <citation type="submission" date="2025-08" db="UniProtKB">
        <authorList>
            <consortium name="Ensembl"/>
        </authorList>
    </citation>
    <scope>IDENTIFICATION</scope>
</reference>
<evidence type="ECO:0000256" key="9">
    <source>
        <dbReference type="ARBA" id="ARBA00023163"/>
    </source>
</evidence>
<evidence type="ECO:0000259" key="13">
    <source>
        <dbReference type="PROSITE" id="PS50157"/>
    </source>
</evidence>
<keyword evidence="5 11" id="KW-0863">Zinc-finger</keyword>
<dbReference type="InterPro" id="IPR036051">
    <property type="entry name" value="KRAB_dom_sf"/>
</dbReference>
<keyword evidence="7" id="KW-0805">Transcription regulation</keyword>
<sequence length="381" mass="43761">MAGEAEVQLDPSLRGLVMFEDVAIYFSREEWGLLNVTQKGLYRDVMLENFALVSSLDGLCRVEDERARPERLKSYRVIQPQDTHGEEKPRRHTKHGAAFPPGSSCGQQQEVHVAEKLFKCSDCGKVFSKAFALLDHLIMHSEDRPFRCPTGRSASKEKSTHINPRKIRAGETAHVCNECGKAFCYPSKLRKHQKVHTGIKPFKCSDCGKTFNRKDALVLHQRIHTGERPYECSKCGKTFSVLSTLIRHRKVHIGERPYECTECGKLFKYSNSFILHQRVHTGERPFECKQCGKAYVTRSGLYQHWKVHTGERPYECSLCGKTFTTRSYRNRHQQFHTEERSYECTECGKAFKHSSTLLQHKKVHTSERPQGDRSHGKVISC</sequence>
<dbReference type="PROSITE" id="PS50805">
    <property type="entry name" value="KRAB"/>
    <property type="match status" value="1"/>
</dbReference>
<evidence type="ECO:0000256" key="1">
    <source>
        <dbReference type="ARBA" id="ARBA00004123"/>
    </source>
</evidence>
<feature type="domain" description="C2H2-type" evidence="13">
    <location>
        <begin position="174"/>
        <end position="201"/>
    </location>
</feature>
<dbReference type="GO" id="GO:0002682">
    <property type="term" value="P:regulation of immune system process"/>
    <property type="evidence" value="ECO:0007669"/>
    <property type="project" value="TreeGrafter"/>
</dbReference>
<dbReference type="FunFam" id="3.30.160.60:FF:000098">
    <property type="entry name" value="Zinc finger protein 614"/>
    <property type="match status" value="1"/>
</dbReference>
<keyword evidence="3" id="KW-0479">Metal-binding</keyword>
<dbReference type="InterPro" id="IPR036236">
    <property type="entry name" value="Znf_C2H2_sf"/>
</dbReference>
<evidence type="ECO:0000256" key="6">
    <source>
        <dbReference type="ARBA" id="ARBA00022833"/>
    </source>
</evidence>
<gene>
    <name evidence="15" type="primary">ZNF584</name>
</gene>
<dbReference type="CDD" id="cd07765">
    <property type="entry name" value="KRAB_A-box"/>
    <property type="match status" value="1"/>
</dbReference>
<dbReference type="SUPFAM" id="SSF57667">
    <property type="entry name" value="beta-beta-alpha zinc fingers"/>
    <property type="match status" value="5"/>
</dbReference>
<reference evidence="15" key="1">
    <citation type="submission" date="2018-05" db="EMBL/GenBank/DDBJ databases">
        <title>Whole genome of Theropithecus gelada.</title>
        <authorList>
            <person name="Chiou K.L."/>
            <person name="Snyder-Mackler N."/>
        </authorList>
    </citation>
    <scope>NUCLEOTIDE SEQUENCE [LARGE SCALE GENOMIC DNA]</scope>
</reference>
<keyword evidence="10" id="KW-0539">Nucleus</keyword>
<name>A0A8D2FFB0_THEGE</name>
<feature type="domain" description="C2H2-type" evidence="13">
    <location>
        <begin position="202"/>
        <end position="229"/>
    </location>
</feature>
<keyword evidence="4" id="KW-0677">Repeat</keyword>
<dbReference type="PROSITE" id="PS50157">
    <property type="entry name" value="ZINC_FINGER_C2H2_2"/>
    <property type="match status" value="8"/>
</dbReference>
<dbReference type="Ensembl" id="ENSTGET00000024053.1">
    <property type="protein sequence ID" value="ENSTGEP00000020210.1"/>
    <property type="gene ID" value="ENSTGEG00000016252.1"/>
</dbReference>
<evidence type="ECO:0000256" key="10">
    <source>
        <dbReference type="ARBA" id="ARBA00023242"/>
    </source>
</evidence>
<keyword evidence="16" id="KW-1185">Reference proteome</keyword>
<proteinExistence type="inferred from homology"/>
<evidence type="ECO:0000313" key="16">
    <source>
        <dbReference type="Proteomes" id="UP000694411"/>
    </source>
</evidence>
<dbReference type="SMART" id="SM00349">
    <property type="entry name" value="KRAB"/>
    <property type="match status" value="1"/>
</dbReference>
<evidence type="ECO:0000313" key="15">
    <source>
        <dbReference type="Ensembl" id="ENSTGEP00000020210.1"/>
    </source>
</evidence>
<dbReference type="FunFam" id="3.30.160.60:FF:000384">
    <property type="entry name" value="Zinc finger protein 550"/>
    <property type="match status" value="2"/>
</dbReference>
<evidence type="ECO:0000256" key="3">
    <source>
        <dbReference type="ARBA" id="ARBA00022723"/>
    </source>
</evidence>
<dbReference type="Proteomes" id="UP000694411">
    <property type="component" value="Chromosome 19"/>
</dbReference>
<feature type="compositionally biased region" description="Basic and acidic residues" evidence="12">
    <location>
        <begin position="364"/>
        <end position="375"/>
    </location>
</feature>
<evidence type="ECO:0000259" key="14">
    <source>
        <dbReference type="PROSITE" id="PS50805"/>
    </source>
</evidence>
<keyword evidence="9" id="KW-0804">Transcription</keyword>
<feature type="domain" description="C2H2-type" evidence="13">
    <location>
        <begin position="314"/>
        <end position="341"/>
    </location>
</feature>
<evidence type="ECO:0000256" key="11">
    <source>
        <dbReference type="PROSITE-ProRule" id="PRU00042"/>
    </source>
</evidence>
<feature type="region of interest" description="Disordered" evidence="12">
    <location>
        <begin position="358"/>
        <end position="381"/>
    </location>
</feature>
<feature type="domain" description="C2H2-type" evidence="13">
    <location>
        <begin position="342"/>
        <end position="369"/>
    </location>
</feature>
<dbReference type="PROSITE" id="PS00028">
    <property type="entry name" value="ZINC_FINGER_C2H2_1"/>
    <property type="match status" value="8"/>
</dbReference>
<feature type="domain" description="C2H2-type" evidence="13">
    <location>
        <begin position="286"/>
        <end position="313"/>
    </location>
</feature>
<organism evidence="15 16">
    <name type="scientific">Theropithecus gelada</name>
    <name type="common">Gelada baboon</name>
    <dbReference type="NCBI Taxonomy" id="9565"/>
    <lineage>
        <taxon>Eukaryota</taxon>
        <taxon>Metazoa</taxon>
        <taxon>Chordata</taxon>
        <taxon>Craniata</taxon>
        <taxon>Vertebrata</taxon>
        <taxon>Euteleostomi</taxon>
        <taxon>Mammalia</taxon>
        <taxon>Eutheria</taxon>
        <taxon>Euarchontoglires</taxon>
        <taxon>Primates</taxon>
        <taxon>Haplorrhini</taxon>
        <taxon>Catarrhini</taxon>
        <taxon>Cercopithecidae</taxon>
        <taxon>Cercopithecinae</taxon>
        <taxon>Theropithecus</taxon>
    </lineage>
</organism>
<dbReference type="AlphaFoldDB" id="A0A8D2FFB0"/>
<dbReference type="Pfam" id="PF00096">
    <property type="entry name" value="zf-C2H2"/>
    <property type="match status" value="8"/>
</dbReference>
<reference evidence="15" key="3">
    <citation type="submission" date="2025-09" db="UniProtKB">
        <authorList>
            <consortium name="Ensembl"/>
        </authorList>
    </citation>
    <scope>IDENTIFICATION</scope>
</reference>
<dbReference type="FunFam" id="3.30.160.60:FF:000352">
    <property type="entry name" value="zinc finger protein 3 homolog"/>
    <property type="match status" value="1"/>
</dbReference>
<feature type="region of interest" description="Disordered" evidence="12">
    <location>
        <begin position="79"/>
        <end position="104"/>
    </location>
</feature>
<evidence type="ECO:0000256" key="2">
    <source>
        <dbReference type="ARBA" id="ARBA00006991"/>
    </source>
</evidence>
<keyword evidence="6" id="KW-0862">Zinc</keyword>
<dbReference type="FunFam" id="3.30.160.60:FF:000295">
    <property type="entry name" value="zinc finger protein 19"/>
    <property type="match status" value="1"/>
</dbReference>
<dbReference type="PANTHER" id="PTHR24399">
    <property type="entry name" value="ZINC FINGER AND BTB DOMAIN-CONTAINING"/>
    <property type="match status" value="1"/>
</dbReference>
<dbReference type="SUPFAM" id="SSF109640">
    <property type="entry name" value="KRAB domain (Kruppel-associated box)"/>
    <property type="match status" value="1"/>
</dbReference>
<dbReference type="SMART" id="SM00355">
    <property type="entry name" value="ZnF_C2H2"/>
    <property type="match status" value="8"/>
</dbReference>
<dbReference type="PANTHER" id="PTHR24399:SF75">
    <property type="entry name" value="ZFP14 ZINC FINGER PROTEIN-RELATED"/>
    <property type="match status" value="1"/>
</dbReference>
<dbReference type="GO" id="GO:0008270">
    <property type="term" value="F:zinc ion binding"/>
    <property type="evidence" value="ECO:0007669"/>
    <property type="project" value="UniProtKB-KW"/>
</dbReference>
<dbReference type="Gene3D" id="3.30.160.60">
    <property type="entry name" value="Classic Zinc Finger"/>
    <property type="match status" value="8"/>
</dbReference>
<dbReference type="InterPro" id="IPR001909">
    <property type="entry name" value="KRAB"/>
</dbReference>
<dbReference type="GO" id="GO:0005654">
    <property type="term" value="C:nucleoplasm"/>
    <property type="evidence" value="ECO:0007669"/>
    <property type="project" value="TreeGrafter"/>
</dbReference>
<feature type="domain" description="C2H2-type" evidence="13">
    <location>
        <begin position="118"/>
        <end position="145"/>
    </location>
</feature>
<dbReference type="FunFam" id="3.30.160.60:FF:000478">
    <property type="entry name" value="Zinc finger protein 133"/>
    <property type="match status" value="1"/>
</dbReference>
<feature type="domain" description="C2H2-type" evidence="13">
    <location>
        <begin position="230"/>
        <end position="257"/>
    </location>
</feature>